<accession>A0A0M9A6A0</accession>
<dbReference type="EMBL" id="KQ435726">
    <property type="protein sequence ID" value="KOX78105.1"/>
    <property type="molecule type" value="Genomic_DNA"/>
</dbReference>
<evidence type="ECO:0000313" key="1">
    <source>
        <dbReference type="EMBL" id="KOX78105.1"/>
    </source>
</evidence>
<reference evidence="1 2" key="1">
    <citation type="submission" date="2015-07" db="EMBL/GenBank/DDBJ databases">
        <title>The genome of Melipona quadrifasciata.</title>
        <authorList>
            <person name="Pan H."/>
            <person name="Kapheim K."/>
        </authorList>
    </citation>
    <scope>NUCLEOTIDE SEQUENCE [LARGE SCALE GENOMIC DNA]</scope>
    <source>
        <strain evidence="1">0111107301</strain>
        <tissue evidence="1">Whole body</tissue>
    </source>
</reference>
<dbReference type="AlphaFoldDB" id="A0A0M9A6A0"/>
<keyword evidence="2" id="KW-1185">Reference proteome</keyword>
<evidence type="ECO:0000313" key="2">
    <source>
        <dbReference type="Proteomes" id="UP000053105"/>
    </source>
</evidence>
<protein>
    <submittedName>
        <fullName evidence="1">Uncharacterized protein</fullName>
    </submittedName>
</protein>
<proteinExistence type="predicted"/>
<sequence length="100" mass="11179">MVTEYGPELARHILRQQSVTSLGHTIDSTWLFSSDCSGQFMPGIGTGTRVSYDRVDAVSLPSFQKNQSDIVKARGLCNRVLENTLLHIREALYIMEFACV</sequence>
<dbReference type="Proteomes" id="UP000053105">
    <property type="component" value="Unassembled WGS sequence"/>
</dbReference>
<name>A0A0M9A6A0_9HYME</name>
<dbReference type="OrthoDB" id="10578194at2759"/>
<organism evidence="1 2">
    <name type="scientific">Melipona quadrifasciata</name>
    <dbReference type="NCBI Taxonomy" id="166423"/>
    <lineage>
        <taxon>Eukaryota</taxon>
        <taxon>Metazoa</taxon>
        <taxon>Ecdysozoa</taxon>
        <taxon>Arthropoda</taxon>
        <taxon>Hexapoda</taxon>
        <taxon>Insecta</taxon>
        <taxon>Pterygota</taxon>
        <taxon>Neoptera</taxon>
        <taxon>Endopterygota</taxon>
        <taxon>Hymenoptera</taxon>
        <taxon>Apocrita</taxon>
        <taxon>Aculeata</taxon>
        <taxon>Apoidea</taxon>
        <taxon>Anthophila</taxon>
        <taxon>Apidae</taxon>
        <taxon>Melipona</taxon>
    </lineage>
</organism>
<gene>
    <name evidence="1" type="ORF">WN51_09464</name>
</gene>